<accession>A0A8T0G7D6</accession>
<dbReference type="InterPro" id="IPR036047">
    <property type="entry name" value="F-box-like_dom_sf"/>
</dbReference>
<gene>
    <name evidence="2" type="ORF">KC19_12G087500</name>
</gene>
<dbReference type="PANTHER" id="PTHR34049:SF1">
    <property type="entry name" value="F-BOX PROTEIN SKIP27"/>
    <property type="match status" value="1"/>
</dbReference>
<dbReference type="SUPFAM" id="SSF81383">
    <property type="entry name" value="F-box domain"/>
    <property type="match status" value="1"/>
</dbReference>
<dbReference type="Proteomes" id="UP000822688">
    <property type="component" value="Chromosome 12"/>
</dbReference>
<proteinExistence type="predicted"/>
<dbReference type="InterPro" id="IPR045286">
    <property type="entry name" value="FBS1-like"/>
</dbReference>
<sequence length="379" mass="42481">MVRLRRRDESILKGECGRPEAATYVKRQRCDSPRSCVGIEVGLEDRAGPSYASSSCRRVPELTRGPSHTSSRSRVLRTDGATVSEARVNSISEQKMEGLEPGLENQVQFPRRRKYLRPGQLAKLVDERKKSRTSKEALGIKREAKDLSGRRRGLTVEVENAPPTNLSSPLLRSPVPTMQEWGPTFPQRKKLVAPRTPLTPACQLTVMRTPMREMEAPSQSESPLEGLPVELLVHIVCRLHHDQLKPVFHVCRSLQQAVKIARQMHFNFTTPDYERQKTIGLCTPKRHRDFYLSIGEAPGGVLDARPPTPQAPRHGPKPPHARIPLAEMNAIVAPLFQGPRDTPYRPPGLPRPTFKAVASHRVLFNEEEFRQAGAQPVTS</sequence>
<reference evidence="2" key="1">
    <citation type="submission" date="2020-06" db="EMBL/GenBank/DDBJ databases">
        <title>WGS assembly of Ceratodon purpureus strain R40.</title>
        <authorList>
            <person name="Carey S.B."/>
            <person name="Jenkins J."/>
            <person name="Shu S."/>
            <person name="Lovell J.T."/>
            <person name="Sreedasyam A."/>
            <person name="Maumus F."/>
            <person name="Tiley G.P."/>
            <person name="Fernandez-Pozo N."/>
            <person name="Barry K."/>
            <person name="Chen C."/>
            <person name="Wang M."/>
            <person name="Lipzen A."/>
            <person name="Daum C."/>
            <person name="Saski C.A."/>
            <person name="Payton A.C."/>
            <person name="Mcbreen J.C."/>
            <person name="Conrad R.E."/>
            <person name="Kollar L.M."/>
            <person name="Olsson S."/>
            <person name="Huttunen S."/>
            <person name="Landis J.B."/>
            <person name="Wickett N.J."/>
            <person name="Johnson M.G."/>
            <person name="Rensing S.A."/>
            <person name="Grimwood J."/>
            <person name="Schmutz J."/>
            <person name="Mcdaniel S.F."/>
        </authorList>
    </citation>
    <scope>NUCLEOTIDE SEQUENCE</scope>
    <source>
        <strain evidence="2">R40</strain>
    </source>
</reference>
<dbReference type="AlphaFoldDB" id="A0A8T0G7D6"/>
<evidence type="ECO:0000313" key="2">
    <source>
        <dbReference type="EMBL" id="KAG0554387.1"/>
    </source>
</evidence>
<evidence type="ECO:0000313" key="3">
    <source>
        <dbReference type="Proteomes" id="UP000822688"/>
    </source>
</evidence>
<evidence type="ECO:0008006" key="4">
    <source>
        <dbReference type="Google" id="ProtNLM"/>
    </source>
</evidence>
<dbReference type="EMBL" id="CM026433">
    <property type="protein sequence ID" value="KAG0554387.1"/>
    <property type="molecule type" value="Genomic_DNA"/>
</dbReference>
<protein>
    <recommendedName>
        <fullName evidence="4">F-box domain-containing protein</fullName>
    </recommendedName>
</protein>
<name>A0A8T0G7D6_CERPU</name>
<dbReference type="PANTHER" id="PTHR34049">
    <property type="entry name" value="F-BOX PROTEIN SKIP27"/>
    <property type="match status" value="1"/>
</dbReference>
<feature type="region of interest" description="Disordered" evidence="1">
    <location>
        <begin position="298"/>
        <end position="320"/>
    </location>
</feature>
<keyword evidence="3" id="KW-1185">Reference proteome</keyword>
<comment type="caution">
    <text evidence="2">The sequence shown here is derived from an EMBL/GenBank/DDBJ whole genome shotgun (WGS) entry which is preliminary data.</text>
</comment>
<feature type="region of interest" description="Disordered" evidence="1">
    <location>
        <begin position="49"/>
        <end position="78"/>
    </location>
</feature>
<organism evidence="2 3">
    <name type="scientific">Ceratodon purpureus</name>
    <name type="common">Fire moss</name>
    <name type="synonym">Dicranum purpureum</name>
    <dbReference type="NCBI Taxonomy" id="3225"/>
    <lineage>
        <taxon>Eukaryota</taxon>
        <taxon>Viridiplantae</taxon>
        <taxon>Streptophyta</taxon>
        <taxon>Embryophyta</taxon>
        <taxon>Bryophyta</taxon>
        <taxon>Bryophytina</taxon>
        <taxon>Bryopsida</taxon>
        <taxon>Dicranidae</taxon>
        <taxon>Pseudoditrichales</taxon>
        <taxon>Ditrichaceae</taxon>
        <taxon>Ceratodon</taxon>
    </lineage>
</organism>
<evidence type="ECO:0000256" key="1">
    <source>
        <dbReference type="SAM" id="MobiDB-lite"/>
    </source>
</evidence>